<dbReference type="Gene3D" id="2.30.42.10">
    <property type="match status" value="1"/>
</dbReference>
<dbReference type="InterPro" id="IPR036034">
    <property type="entry name" value="PDZ_sf"/>
</dbReference>
<accession>A0A5C6FV09</accession>
<proteinExistence type="predicted"/>
<keyword evidence="1" id="KW-0732">Signal</keyword>
<feature type="chain" id="PRO_5023039583" description="PDZ domain-containing protein" evidence="1">
    <location>
        <begin position="21"/>
        <end position="220"/>
    </location>
</feature>
<sequence length="220" mass="23523" precursor="true">MIRLTLLSVAALSLVSMCCGQTPLFDSQGNVNVDGIRRQVMSQVPAAAMAEDDDPTDHRPHDAAAESWGLQLTTVPNLFRGCHESLTSGGGLLVVDVVAGSPAYQAGIQPHMVLLTLDGHVLRDVCEMPPVAPGMRLTVLTEDGVRSTTIRHRPLIEDTQSSVHSVSVSNMNGHIRIDATVSTDEGPKQIRLSGTAGEVDRKIEALPADVARQLRNSVSY</sequence>
<dbReference type="SUPFAM" id="SSF50156">
    <property type="entry name" value="PDZ domain-like"/>
    <property type="match status" value="1"/>
</dbReference>
<evidence type="ECO:0000256" key="1">
    <source>
        <dbReference type="SAM" id="SignalP"/>
    </source>
</evidence>
<dbReference type="Proteomes" id="UP000316476">
    <property type="component" value="Unassembled WGS sequence"/>
</dbReference>
<comment type="caution">
    <text evidence="2">The sequence shown here is derived from an EMBL/GenBank/DDBJ whole genome shotgun (WGS) entry which is preliminary data.</text>
</comment>
<protein>
    <recommendedName>
        <fullName evidence="4">PDZ domain-containing protein</fullName>
    </recommendedName>
</protein>
<feature type="signal peptide" evidence="1">
    <location>
        <begin position="1"/>
        <end position="20"/>
    </location>
</feature>
<reference evidence="2 3" key="1">
    <citation type="submission" date="2019-02" db="EMBL/GenBank/DDBJ databases">
        <title>Deep-cultivation of Planctomycetes and their phenomic and genomic characterization uncovers novel biology.</title>
        <authorList>
            <person name="Wiegand S."/>
            <person name="Jogler M."/>
            <person name="Boedeker C."/>
            <person name="Pinto D."/>
            <person name="Vollmers J."/>
            <person name="Rivas-Marin E."/>
            <person name="Kohn T."/>
            <person name="Peeters S.H."/>
            <person name="Heuer A."/>
            <person name="Rast P."/>
            <person name="Oberbeckmann S."/>
            <person name="Bunk B."/>
            <person name="Jeske O."/>
            <person name="Meyerdierks A."/>
            <person name="Storesund J.E."/>
            <person name="Kallscheuer N."/>
            <person name="Luecker S."/>
            <person name="Lage O.M."/>
            <person name="Pohl T."/>
            <person name="Merkel B.J."/>
            <person name="Hornburger P."/>
            <person name="Mueller R.-W."/>
            <person name="Bruemmer F."/>
            <person name="Labrenz M."/>
            <person name="Spormann A.M."/>
            <person name="Op Den Camp H."/>
            <person name="Overmann J."/>
            <person name="Amann R."/>
            <person name="Jetten M.S.M."/>
            <person name="Mascher T."/>
            <person name="Medema M.H."/>
            <person name="Devos D.P."/>
            <person name="Kaster A.-K."/>
            <person name="Ovreas L."/>
            <person name="Rohde M."/>
            <person name="Galperin M.Y."/>
            <person name="Jogler C."/>
        </authorList>
    </citation>
    <scope>NUCLEOTIDE SEQUENCE [LARGE SCALE GENOMIC DNA]</scope>
    <source>
        <strain evidence="2 3">V7</strain>
    </source>
</reference>
<evidence type="ECO:0000313" key="2">
    <source>
        <dbReference type="EMBL" id="TWU65290.1"/>
    </source>
</evidence>
<dbReference type="RefSeq" id="WP_146411110.1">
    <property type="nucleotide sequence ID" value="NZ_SJPZ01000001.1"/>
</dbReference>
<dbReference type="EMBL" id="SJPZ01000001">
    <property type="protein sequence ID" value="TWU65290.1"/>
    <property type="molecule type" value="Genomic_DNA"/>
</dbReference>
<organism evidence="2 3">
    <name type="scientific">Crateriforma conspicua</name>
    <dbReference type="NCBI Taxonomy" id="2527996"/>
    <lineage>
        <taxon>Bacteria</taxon>
        <taxon>Pseudomonadati</taxon>
        <taxon>Planctomycetota</taxon>
        <taxon>Planctomycetia</taxon>
        <taxon>Planctomycetales</taxon>
        <taxon>Planctomycetaceae</taxon>
        <taxon>Crateriforma</taxon>
    </lineage>
</organism>
<name>A0A5C6FV09_9PLAN</name>
<evidence type="ECO:0008006" key="4">
    <source>
        <dbReference type="Google" id="ProtNLM"/>
    </source>
</evidence>
<dbReference type="OrthoDB" id="278917at2"/>
<dbReference type="AlphaFoldDB" id="A0A5C6FV09"/>
<evidence type="ECO:0000313" key="3">
    <source>
        <dbReference type="Proteomes" id="UP000316476"/>
    </source>
</evidence>
<gene>
    <name evidence="2" type="ORF">V7x_08360</name>
</gene>